<feature type="transmembrane region" description="Helical" evidence="1">
    <location>
        <begin position="140"/>
        <end position="158"/>
    </location>
</feature>
<keyword evidence="1" id="KW-1133">Transmembrane helix</keyword>
<evidence type="ECO:0000313" key="3">
    <source>
        <dbReference type="Proteomes" id="UP000305888"/>
    </source>
</evidence>
<dbReference type="RefSeq" id="WP_138575929.1">
    <property type="nucleotide sequence ID" value="NZ_CP040818.1"/>
</dbReference>
<feature type="transmembrane region" description="Helical" evidence="1">
    <location>
        <begin position="273"/>
        <end position="292"/>
    </location>
</feature>
<feature type="transmembrane region" description="Helical" evidence="1">
    <location>
        <begin position="196"/>
        <end position="216"/>
    </location>
</feature>
<reference evidence="2 3" key="1">
    <citation type="submission" date="2019-06" db="EMBL/GenBank/DDBJ databases">
        <title>Genome sequence of Rhodobacteraceae bacterium D4M1.</title>
        <authorList>
            <person name="Cao J."/>
        </authorList>
    </citation>
    <scope>NUCLEOTIDE SEQUENCE [LARGE SCALE GENOMIC DNA]</scope>
    <source>
        <strain evidence="2 3">D4M1</strain>
    </source>
</reference>
<gene>
    <name evidence="2" type="ORF">FDP22_17580</name>
</gene>
<keyword evidence="1" id="KW-0812">Transmembrane</keyword>
<accession>A0A5B8G3Q5</accession>
<dbReference type="EMBL" id="CP040818">
    <property type="protein sequence ID" value="QDL93433.1"/>
    <property type="molecule type" value="Genomic_DNA"/>
</dbReference>
<dbReference type="InterPro" id="IPR014550">
    <property type="entry name" value="UCP028704_OpgC"/>
</dbReference>
<dbReference type="AlphaFoldDB" id="A0A5B8G3Q5"/>
<dbReference type="PIRSF" id="PIRSF028704">
    <property type="entry name" value="UPC028704"/>
    <property type="match status" value="1"/>
</dbReference>
<evidence type="ECO:0000256" key="1">
    <source>
        <dbReference type="SAM" id="Phobius"/>
    </source>
</evidence>
<dbReference type="PANTHER" id="PTHR38592">
    <property type="entry name" value="BLL4819 PROTEIN"/>
    <property type="match status" value="1"/>
</dbReference>
<evidence type="ECO:0000313" key="2">
    <source>
        <dbReference type="EMBL" id="QDL93433.1"/>
    </source>
</evidence>
<dbReference type="Proteomes" id="UP000305888">
    <property type="component" value="Chromosome"/>
</dbReference>
<dbReference type="PANTHER" id="PTHR38592:SF3">
    <property type="entry name" value="BLL4819 PROTEIN"/>
    <property type="match status" value="1"/>
</dbReference>
<proteinExistence type="predicted"/>
<feature type="transmembrane region" description="Helical" evidence="1">
    <location>
        <begin position="165"/>
        <end position="184"/>
    </location>
</feature>
<dbReference type="OrthoDB" id="9775975at2"/>
<feature type="transmembrane region" description="Helical" evidence="1">
    <location>
        <begin position="223"/>
        <end position="242"/>
    </location>
</feature>
<dbReference type="Pfam" id="PF10129">
    <property type="entry name" value="OpgC_C"/>
    <property type="match status" value="1"/>
</dbReference>
<feature type="transmembrane region" description="Helical" evidence="1">
    <location>
        <begin position="82"/>
        <end position="103"/>
    </location>
</feature>
<keyword evidence="1" id="KW-0472">Membrane</keyword>
<organism evidence="2 3">
    <name type="scientific">Paroceanicella profunda</name>
    <dbReference type="NCBI Taxonomy" id="2579971"/>
    <lineage>
        <taxon>Bacteria</taxon>
        <taxon>Pseudomonadati</taxon>
        <taxon>Pseudomonadota</taxon>
        <taxon>Alphaproteobacteria</taxon>
        <taxon>Rhodobacterales</taxon>
        <taxon>Paracoccaceae</taxon>
        <taxon>Paroceanicella</taxon>
    </lineage>
</organism>
<feature type="transmembrane region" description="Helical" evidence="1">
    <location>
        <begin position="313"/>
        <end position="333"/>
    </location>
</feature>
<feature type="transmembrane region" description="Helical" evidence="1">
    <location>
        <begin position="345"/>
        <end position="364"/>
    </location>
</feature>
<feature type="transmembrane region" description="Helical" evidence="1">
    <location>
        <begin position="12"/>
        <end position="38"/>
    </location>
</feature>
<sequence>MKRIEYIDLIRGYALVCIMINHVPGSVLSHATISHLAFSDAAEIFVFVAGWLVGSIWLRIAAKSGAPAARRRFLTRAGELYIAYLVGAVGMVGLSVLLTRIGFAHDVVWSGFADRMAQSPFAFLFDVARMFTQPNLADVLLLYVAVMLMSCAVVPLLIRWPLVTLAGSALMWYNAGWLNGLLPTEREEGGFLFNPFGWQMLFFTGAAIAIHGRALMSVLRPHAGAVTGAATVICAAGVYYGLGRQIPAIGDSATYEAFRGLLGNLDKWSLDEVRFVGLLAMAWLAAVPGREVMDRMATSRAGRTLSLVGRHGLPCFILGVMLTVVGDALNTAAGDGVAARLGTDILLTALLVGAACVLQARAAAAQAVRARVRAKPTPAVARPGRDTA</sequence>
<name>A0A5B8G3Q5_9RHOB</name>
<feature type="transmembrane region" description="Helical" evidence="1">
    <location>
        <begin position="44"/>
        <end position="62"/>
    </location>
</feature>
<protein>
    <submittedName>
        <fullName evidence="2">OpgC domain-containing protein</fullName>
    </submittedName>
</protein>
<keyword evidence="3" id="KW-1185">Reference proteome</keyword>
<dbReference type="KEGG" id="ppru:FDP22_17580"/>